<feature type="domain" description="Tyr recombinase" evidence="2">
    <location>
        <begin position="1"/>
        <end position="187"/>
    </location>
</feature>
<evidence type="ECO:0000313" key="3">
    <source>
        <dbReference type="EMBL" id="MFC6070044.1"/>
    </source>
</evidence>
<organism evidence="3 4">
    <name type="scientific">Stenotrophomonas geniculata</name>
    <dbReference type="NCBI Taxonomy" id="86188"/>
    <lineage>
        <taxon>Bacteria</taxon>
        <taxon>Pseudomonadati</taxon>
        <taxon>Pseudomonadota</taxon>
        <taxon>Gammaproteobacteria</taxon>
        <taxon>Lysobacterales</taxon>
        <taxon>Lysobacteraceae</taxon>
        <taxon>Stenotrophomonas</taxon>
    </lineage>
</organism>
<dbReference type="Gene3D" id="1.10.443.10">
    <property type="entry name" value="Intergrase catalytic core"/>
    <property type="match status" value="1"/>
</dbReference>
<sequence>MRLTLDVYRAIWDQAAPWLRNAMDLSLVTLLRREDVVTVKFADVRDGHLWVVPSKTEGSTNVRLQIAVAGPLLDLLARCRDDVVSPFVIHRLPEKARPSDKRAKDRAHHTQVLPEQLSRAFAKARDAAGVGGEAPPTFHEIRSLGGALLRDAGWTTEQIQALMGHGNASMTEHYLGGHEAPWQSVTTGIALPR</sequence>
<protein>
    <submittedName>
        <fullName evidence="3">Tyrosine-type recombinase/integrase</fullName>
    </submittedName>
</protein>
<name>A0ABW1N0Z0_9GAMM</name>
<proteinExistence type="predicted"/>
<dbReference type="InterPro" id="IPR013762">
    <property type="entry name" value="Integrase-like_cat_sf"/>
</dbReference>
<dbReference type="EMBL" id="JBHRFL010000015">
    <property type="protein sequence ID" value="MFC6070044.1"/>
    <property type="molecule type" value="Genomic_DNA"/>
</dbReference>
<evidence type="ECO:0000259" key="2">
    <source>
        <dbReference type="PROSITE" id="PS51898"/>
    </source>
</evidence>
<dbReference type="PROSITE" id="PS51898">
    <property type="entry name" value="TYR_RECOMBINASE"/>
    <property type="match status" value="1"/>
</dbReference>
<evidence type="ECO:0000313" key="4">
    <source>
        <dbReference type="Proteomes" id="UP001596115"/>
    </source>
</evidence>
<gene>
    <name evidence="3" type="ORF">ACFLLB_10740</name>
</gene>
<dbReference type="Pfam" id="PF00589">
    <property type="entry name" value="Phage_integrase"/>
    <property type="match status" value="1"/>
</dbReference>
<dbReference type="RefSeq" id="WP_019660565.1">
    <property type="nucleotide sequence ID" value="NZ_JAWISN010000006.1"/>
</dbReference>
<comment type="caution">
    <text evidence="3">The sequence shown here is derived from an EMBL/GenBank/DDBJ whole genome shotgun (WGS) entry which is preliminary data.</text>
</comment>
<dbReference type="InterPro" id="IPR002104">
    <property type="entry name" value="Integrase_catalytic"/>
</dbReference>
<keyword evidence="1" id="KW-0233">DNA recombination</keyword>
<keyword evidence="4" id="KW-1185">Reference proteome</keyword>
<reference evidence="3 4" key="1">
    <citation type="submission" date="2024-09" db="EMBL/GenBank/DDBJ databases">
        <title>Whole genome analysis of Stenotrophomonas geniculata MK-1, and its biological control impact on peanut foliage fungus diseases.</title>
        <authorList>
            <person name="Ahsan T."/>
        </authorList>
    </citation>
    <scope>NUCLEOTIDE SEQUENCE [LARGE SCALE GENOMIC DNA]</scope>
    <source>
        <strain evidence="3 4">MK-1</strain>
    </source>
</reference>
<dbReference type="SUPFAM" id="SSF56349">
    <property type="entry name" value="DNA breaking-rejoining enzymes"/>
    <property type="match status" value="1"/>
</dbReference>
<evidence type="ECO:0000256" key="1">
    <source>
        <dbReference type="ARBA" id="ARBA00023172"/>
    </source>
</evidence>
<dbReference type="InterPro" id="IPR011010">
    <property type="entry name" value="DNA_brk_join_enz"/>
</dbReference>
<accession>A0ABW1N0Z0</accession>
<dbReference type="Proteomes" id="UP001596115">
    <property type="component" value="Unassembled WGS sequence"/>
</dbReference>